<organism evidence="2 3">
    <name type="scientific">Chitinivorax tropicus</name>
    <dbReference type="NCBI Taxonomy" id="714531"/>
    <lineage>
        <taxon>Bacteria</taxon>
        <taxon>Pseudomonadati</taxon>
        <taxon>Pseudomonadota</taxon>
        <taxon>Betaproteobacteria</taxon>
        <taxon>Chitinivorax</taxon>
    </lineage>
</organism>
<evidence type="ECO:0000313" key="3">
    <source>
        <dbReference type="Proteomes" id="UP000575898"/>
    </source>
</evidence>
<keyword evidence="3" id="KW-1185">Reference proteome</keyword>
<dbReference type="EMBL" id="JACHHY010000044">
    <property type="protein sequence ID" value="MBB5020557.1"/>
    <property type="molecule type" value="Genomic_DNA"/>
</dbReference>
<feature type="domain" description="GPI inositol-deacylase PGAP1-like alpha/beta" evidence="1">
    <location>
        <begin position="229"/>
        <end position="290"/>
    </location>
</feature>
<sequence>MSNTATRQLVLQFDENGDPVYPSVCSPEEFKARGLCIALPRPVVPIIFVPGIMGSNLRNIKNMRGAWTPPNSMLGGLSEAIDRWAQSPAKRQASMMPDVVEVDPTQLIKLPSDFPLLTEEEARRRGWGTVHWDSYGEFLIYLETQLNLPFLDTEINQFNKRALQPDWQTALDCTPDQLTQSPYQHWNPQQPEFEPLTKDEFDHFANCYYPTYAVGYNWLQSNDRSAHDLRDKILEIKSYYDRSQYFKFQKVILISHSMGGLVTRRCQQLPDMESLILGVVHGVMPTHGAPAVYRRLRAGTETNGGFDILGFFVAKVLGWSAADVTCVMAHSPGPLELLPNKQYNNQQPWLHLQAETHQGQKTIVSLPTSGDPYEEIYRQQHTWWRMVDESLIDPASLVPKETPDWTAWASYLKALNFAEQLHDQITTQGKPFHHNTFASYGADYGNTSQQSFGQLTWLAKDSTTHLSPEQLRDELELQESNNLGKLTVSLPSAPDKTIHFRISGKDIGGDGTVPDISGQAVDKTEYGLKQTFRMKGFNHQFSYQDQHVRQTTLYSIAKITKELDLVE</sequence>
<protein>
    <recommendedName>
        <fullName evidence="1">GPI inositol-deacylase PGAP1-like alpha/beta domain-containing protein</fullName>
    </recommendedName>
</protein>
<evidence type="ECO:0000313" key="2">
    <source>
        <dbReference type="EMBL" id="MBB5020557.1"/>
    </source>
</evidence>
<reference evidence="2 3" key="1">
    <citation type="submission" date="2020-08" db="EMBL/GenBank/DDBJ databases">
        <title>Genomic Encyclopedia of Type Strains, Phase IV (KMG-IV): sequencing the most valuable type-strain genomes for metagenomic binning, comparative biology and taxonomic classification.</title>
        <authorList>
            <person name="Goeker M."/>
        </authorList>
    </citation>
    <scope>NUCLEOTIDE SEQUENCE [LARGE SCALE GENOMIC DNA]</scope>
    <source>
        <strain evidence="2 3">DSM 27165</strain>
    </source>
</reference>
<dbReference type="GO" id="GO:0016788">
    <property type="term" value="F:hydrolase activity, acting on ester bonds"/>
    <property type="evidence" value="ECO:0007669"/>
    <property type="project" value="InterPro"/>
</dbReference>
<dbReference type="Gene3D" id="3.40.50.1820">
    <property type="entry name" value="alpha/beta hydrolase"/>
    <property type="match status" value="1"/>
</dbReference>
<accession>A0A840MTJ6</accession>
<evidence type="ECO:0000259" key="1">
    <source>
        <dbReference type="Pfam" id="PF07819"/>
    </source>
</evidence>
<dbReference type="Pfam" id="PF07819">
    <property type="entry name" value="PGAP1"/>
    <property type="match status" value="1"/>
</dbReference>
<name>A0A840MTJ6_9PROT</name>
<dbReference type="RefSeq" id="WP_184041935.1">
    <property type="nucleotide sequence ID" value="NZ_JACHHY010000044.1"/>
</dbReference>
<dbReference type="SUPFAM" id="SSF53474">
    <property type="entry name" value="alpha/beta-Hydrolases"/>
    <property type="match status" value="1"/>
</dbReference>
<dbReference type="InterPro" id="IPR012908">
    <property type="entry name" value="PGAP1-ab_dom-like"/>
</dbReference>
<dbReference type="Proteomes" id="UP000575898">
    <property type="component" value="Unassembled WGS sequence"/>
</dbReference>
<proteinExistence type="predicted"/>
<dbReference type="AlphaFoldDB" id="A0A840MTJ6"/>
<comment type="caution">
    <text evidence="2">The sequence shown here is derived from an EMBL/GenBank/DDBJ whole genome shotgun (WGS) entry which is preliminary data.</text>
</comment>
<dbReference type="InterPro" id="IPR029058">
    <property type="entry name" value="AB_hydrolase_fold"/>
</dbReference>
<dbReference type="PANTHER" id="PTHR11440">
    <property type="entry name" value="LECITHIN-CHOLESTEROL ACYLTRANSFERASE-RELATED"/>
    <property type="match status" value="1"/>
</dbReference>
<gene>
    <name evidence="2" type="ORF">HNQ59_003878</name>
</gene>